<comment type="caution">
    <text evidence="2">The sequence shown here is derived from an EMBL/GenBank/DDBJ whole genome shotgun (WGS) entry which is preliminary data.</text>
</comment>
<feature type="domain" description="Chromo" evidence="1">
    <location>
        <begin position="82"/>
        <end position="129"/>
    </location>
</feature>
<sequence>MVGRKESETKRTNKKLSERWSGPFEVLKKIGIHSYHLKLPKQWKAVHPVFHVSILDPVKKSTIPNQNQFPPPQVIVEQKEEWEVAQVLDSKVNRVMLWYLVEWKGLSEDQERKTLKRASNLTNSPVVSL</sequence>
<dbReference type="InterPro" id="IPR000953">
    <property type="entry name" value="Chromo/chromo_shadow_dom"/>
</dbReference>
<gene>
    <name evidence="2" type="ORF">O181_008536</name>
</gene>
<evidence type="ECO:0000313" key="2">
    <source>
        <dbReference type="EMBL" id="MBW0468821.1"/>
    </source>
</evidence>
<dbReference type="EMBL" id="AVOT02001985">
    <property type="protein sequence ID" value="MBW0468821.1"/>
    <property type="molecule type" value="Genomic_DNA"/>
</dbReference>
<dbReference type="InterPro" id="IPR056924">
    <property type="entry name" value="SH3_Tf2-1"/>
</dbReference>
<dbReference type="SUPFAM" id="SSF54160">
    <property type="entry name" value="Chromo domain-like"/>
    <property type="match status" value="1"/>
</dbReference>
<name>A0A9Q3GIL8_9BASI</name>
<dbReference type="Pfam" id="PF24626">
    <property type="entry name" value="SH3_Tf2-1"/>
    <property type="match status" value="1"/>
</dbReference>
<dbReference type="GO" id="GO:0006338">
    <property type="term" value="P:chromatin remodeling"/>
    <property type="evidence" value="ECO:0007669"/>
    <property type="project" value="UniProtKB-ARBA"/>
</dbReference>
<keyword evidence="3" id="KW-1185">Reference proteome</keyword>
<dbReference type="InterPro" id="IPR016197">
    <property type="entry name" value="Chromo-like_dom_sf"/>
</dbReference>
<dbReference type="PROSITE" id="PS50013">
    <property type="entry name" value="CHROMO_2"/>
    <property type="match status" value="1"/>
</dbReference>
<organism evidence="2 3">
    <name type="scientific">Austropuccinia psidii MF-1</name>
    <dbReference type="NCBI Taxonomy" id="1389203"/>
    <lineage>
        <taxon>Eukaryota</taxon>
        <taxon>Fungi</taxon>
        <taxon>Dikarya</taxon>
        <taxon>Basidiomycota</taxon>
        <taxon>Pucciniomycotina</taxon>
        <taxon>Pucciniomycetes</taxon>
        <taxon>Pucciniales</taxon>
        <taxon>Sphaerophragmiaceae</taxon>
        <taxon>Austropuccinia</taxon>
    </lineage>
</organism>
<reference evidence="2" key="1">
    <citation type="submission" date="2021-03" db="EMBL/GenBank/DDBJ databases">
        <title>Draft genome sequence of rust myrtle Austropuccinia psidii MF-1, a brazilian biotype.</title>
        <authorList>
            <person name="Quecine M.C."/>
            <person name="Pachon D.M.R."/>
            <person name="Bonatelli M.L."/>
            <person name="Correr F.H."/>
            <person name="Franceschini L.M."/>
            <person name="Leite T.F."/>
            <person name="Margarido G.R.A."/>
            <person name="Almeida C.A."/>
            <person name="Ferrarezi J.A."/>
            <person name="Labate C.A."/>
        </authorList>
    </citation>
    <scope>NUCLEOTIDE SEQUENCE</scope>
    <source>
        <strain evidence="2">MF-1</strain>
    </source>
</reference>
<dbReference type="PANTHER" id="PTHR46148:SF52">
    <property type="entry name" value="OS04G0603800 PROTEIN"/>
    <property type="match status" value="1"/>
</dbReference>
<dbReference type="Proteomes" id="UP000765509">
    <property type="component" value="Unassembled WGS sequence"/>
</dbReference>
<dbReference type="Gene3D" id="2.40.50.40">
    <property type="match status" value="1"/>
</dbReference>
<evidence type="ECO:0000259" key="1">
    <source>
        <dbReference type="PROSITE" id="PS50013"/>
    </source>
</evidence>
<dbReference type="AlphaFoldDB" id="A0A9Q3GIL8"/>
<dbReference type="PANTHER" id="PTHR46148">
    <property type="entry name" value="CHROMO DOMAIN-CONTAINING PROTEIN"/>
    <property type="match status" value="1"/>
</dbReference>
<accession>A0A9Q3GIL8</accession>
<protein>
    <recommendedName>
        <fullName evidence="1">Chromo domain-containing protein</fullName>
    </recommendedName>
</protein>
<proteinExistence type="predicted"/>
<dbReference type="OrthoDB" id="844316at2759"/>
<evidence type="ECO:0000313" key="3">
    <source>
        <dbReference type="Proteomes" id="UP000765509"/>
    </source>
</evidence>